<dbReference type="EMBL" id="PQFF01000244">
    <property type="protein sequence ID" value="RHZ70794.1"/>
    <property type="molecule type" value="Genomic_DNA"/>
</dbReference>
<evidence type="ECO:0000313" key="1">
    <source>
        <dbReference type="EMBL" id="RHZ70794.1"/>
    </source>
</evidence>
<comment type="caution">
    <text evidence="1">The sequence shown here is derived from an EMBL/GenBank/DDBJ whole genome shotgun (WGS) entry which is preliminary data.</text>
</comment>
<gene>
    <name evidence="1" type="ORF">Glove_267g40</name>
</gene>
<dbReference type="Proteomes" id="UP000266861">
    <property type="component" value="Unassembled WGS sequence"/>
</dbReference>
<evidence type="ECO:0000313" key="2">
    <source>
        <dbReference type="Proteomes" id="UP000266861"/>
    </source>
</evidence>
<dbReference type="OrthoDB" id="2370836at2759"/>
<sequence>MNNFGTLLANISRNNIHPPPEIEECKRIEEFNILIGRATNHLWKNSTTNDKSKYFDLAQLII</sequence>
<name>A0A397IBS6_9GLOM</name>
<keyword evidence="2" id="KW-1185">Reference proteome</keyword>
<dbReference type="AlphaFoldDB" id="A0A397IBS6"/>
<accession>A0A397IBS6</accession>
<reference evidence="1 2" key="1">
    <citation type="submission" date="2018-08" db="EMBL/GenBank/DDBJ databases">
        <title>Genome and evolution of the arbuscular mycorrhizal fungus Diversispora epigaea (formerly Glomus versiforme) and its bacterial endosymbionts.</title>
        <authorList>
            <person name="Sun X."/>
            <person name="Fei Z."/>
            <person name="Harrison M."/>
        </authorList>
    </citation>
    <scope>NUCLEOTIDE SEQUENCE [LARGE SCALE GENOMIC DNA]</scope>
    <source>
        <strain evidence="1 2">IT104</strain>
    </source>
</reference>
<organism evidence="1 2">
    <name type="scientific">Diversispora epigaea</name>
    <dbReference type="NCBI Taxonomy" id="1348612"/>
    <lineage>
        <taxon>Eukaryota</taxon>
        <taxon>Fungi</taxon>
        <taxon>Fungi incertae sedis</taxon>
        <taxon>Mucoromycota</taxon>
        <taxon>Glomeromycotina</taxon>
        <taxon>Glomeromycetes</taxon>
        <taxon>Diversisporales</taxon>
        <taxon>Diversisporaceae</taxon>
        <taxon>Diversispora</taxon>
    </lineage>
</organism>
<proteinExistence type="predicted"/>
<protein>
    <submittedName>
        <fullName evidence="1">Uncharacterized protein</fullName>
    </submittedName>
</protein>